<proteinExistence type="predicted"/>
<dbReference type="GO" id="GO:0003724">
    <property type="term" value="F:RNA helicase activity"/>
    <property type="evidence" value="ECO:0007669"/>
    <property type="project" value="UniProtKB-EC"/>
</dbReference>
<dbReference type="GO" id="GO:0016787">
    <property type="term" value="F:hydrolase activity"/>
    <property type="evidence" value="ECO:0007669"/>
    <property type="project" value="UniProtKB-KW"/>
</dbReference>
<evidence type="ECO:0000256" key="1">
    <source>
        <dbReference type="ARBA" id="ARBA00012552"/>
    </source>
</evidence>
<dbReference type="PROSITE" id="PS51195">
    <property type="entry name" value="Q_MOTIF"/>
    <property type="match status" value="1"/>
</dbReference>
<dbReference type="CDD" id="cd18787">
    <property type="entry name" value="SF2_C_DEAD"/>
    <property type="match status" value="1"/>
</dbReference>
<dbReference type="InterPro" id="IPR027417">
    <property type="entry name" value="P-loop_NTPase"/>
</dbReference>
<feature type="compositionally biased region" description="Low complexity" evidence="8">
    <location>
        <begin position="1"/>
        <end position="17"/>
    </location>
</feature>
<feature type="region of interest" description="Disordered" evidence="8">
    <location>
        <begin position="1"/>
        <end position="31"/>
    </location>
</feature>
<dbReference type="SMART" id="SM00490">
    <property type="entry name" value="HELICc"/>
    <property type="match status" value="1"/>
</dbReference>
<dbReference type="SMART" id="SM00487">
    <property type="entry name" value="DEXDc"/>
    <property type="match status" value="1"/>
</dbReference>
<evidence type="ECO:0000256" key="5">
    <source>
        <dbReference type="ARBA" id="ARBA00022840"/>
    </source>
</evidence>
<reference evidence="13" key="1">
    <citation type="submission" date="2022-11" db="UniProtKB">
        <authorList>
            <consortium name="WormBaseParasite"/>
        </authorList>
    </citation>
    <scope>IDENTIFICATION</scope>
</reference>
<dbReference type="InterPro" id="IPR014001">
    <property type="entry name" value="Helicase_ATP-bd"/>
</dbReference>
<dbReference type="SUPFAM" id="SSF52540">
    <property type="entry name" value="P-loop containing nucleoside triphosphate hydrolases"/>
    <property type="match status" value="1"/>
</dbReference>
<dbReference type="InterPro" id="IPR000629">
    <property type="entry name" value="RNA-helicase_DEAD-box_CS"/>
</dbReference>
<dbReference type="WBParaSite" id="maker-E.canG7_contigs_3586-snap-gene-0.24-mRNA-1">
    <property type="protein sequence ID" value="maker-E.canG7_contigs_3586-snap-gene-0.24-mRNA-1"/>
    <property type="gene ID" value="EcG7_00927"/>
</dbReference>
<evidence type="ECO:0000256" key="8">
    <source>
        <dbReference type="SAM" id="MobiDB-lite"/>
    </source>
</evidence>
<dbReference type="InterPro" id="IPR014014">
    <property type="entry name" value="RNA_helicase_DEAD_Q_motif"/>
</dbReference>
<evidence type="ECO:0000259" key="10">
    <source>
        <dbReference type="PROSITE" id="PS51194"/>
    </source>
</evidence>
<evidence type="ECO:0000256" key="3">
    <source>
        <dbReference type="ARBA" id="ARBA00022801"/>
    </source>
</evidence>
<feature type="compositionally biased region" description="Low complexity" evidence="8">
    <location>
        <begin position="552"/>
        <end position="566"/>
    </location>
</feature>
<keyword evidence="3" id="KW-0378">Hydrolase</keyword>
<dbReference type="PROSITE" id="PS00039">
    <property type="entry name" value="DEAD_ATP_HELICASE"/>
    <property type="match status" value="1"/>
</dbReference>
<evidence type="ECO:0000256" key="2">
    <source>
        <dbReference type="ARBA" id="ARBA00022741"/>
    </source>
</evidence>
<feature type="domain" description="Helicase ATP-binding" evidence="9">
    <location>
        <begin position="112"/>
        <end position="287"/>
    </location>
</feature>
<feature type="domain" description="DEAD-box RNA helicase Q" evidence="11">
    <location>
        <begin position="81"/>
        <end position="109"/>
    </location>
</feature>
<feature type="domain" description="Helicase C-terminal" evidence="10">
    <location>
        <begin position="299"/>
        <end position="459"/>
    </location>
</feature>
<dbReference type="Pfam" id="PF00270">
    <property type="entry name" value="DEAD"/>
    <property type="match status" value="1"/>
</dbReference>
<organism evidence="12 13">
    <name type="scientific">Echinococcus canadensis</name>
    <dbReference type="NCBI Taxonomy" id="519352"/>
    <lineage>
        <taxon>Eukaryota</taxon>
        <taxon>Metazoa</taxon>
        <taxon>Spiralia</taxon>
        <taxon>Lophotrochozoa</taxon>
        <taxon>Platyhelminthes</taxon>
        <taxon>Cestoda</taxon>
        <taxon>Eucestoda</taxon>
        <taxon>Cyclophyllidea</taxon>
        <taxon>Taeniidae</taxon>
        <taxon>Echinococcus</taxon>
        <taxon>Echinococcus canadensis group</taxon>
    </lineage>
</organism>
<feature type="compositionally biased region" description="Polar residues" evidence="8">
    <location>
        <begin position="532"/>
        <end position="542"/>
    </location>
</feature>
<dbReference type="Pfam" id="PF00271">
    <property type="entry name" value="Helicase_C"/>
    <property type="match status" value="1"/>
</dbReference>
<protein>
    <recommendedName>
        <fullName evidence="1">RNA helicase</fullName>
        <ecNumber evidence="1">3.6.4.13</ecNumber>
    </recommendedName>
</protein>
<keyword evidence="4" id="KW-0347">Helicase</keyword>
<evidence type="ECO:0000256" key="7">
    <source>
        <dbReference type="PROSITE-ProRule" id="PRU00552"/>
    </source>
</evidence>
<comment type="catalytic activity">
    <reaction evidence="6">
        <text>ATP + H2O = ADP + phosphate + H(+)</text>
        <dbReference type="Rhea" id="RHEA:13065"/>
        <dbReference type="ChEBI" id="CHEBI:15377"/>
        <dbReference type="ChEBI" id="CHEBI:15378"/>
        <dbReference type="ChEBI" id="CHEBI:30616"/>
        <dbReference type="ChEBI" id="CHEBI:43474"/>
        <dbReference type="ChEBI" id="CHEBI:456216"/>
        <dbReference type="EC" id="3.6.4.13"/>
    </reaction>
</comment>
<evidence type="ECO:0000256" key="6">
    <source>
        <dbReference type="ARBA" id="ARBA00047984"/>
    </source>
</evidence>
<evidence type="ECO:0000259" key="9">
    <source>
        <dbReference type="PROSITE" id="PS51192"/>
    </source>
</evidence>
<dbReference type="AlphaFoldDB" id="A0A915EW29"/>
<feature type="compositionally biased region" description="Basic and acidic residues" evidence="8">
    <location>
        <begin position="19"/>
        <end position="31"/>
    </location>
</feature>
<dbReference type="GO" id="GO:0005524">
    <property type="term" value="F:ATP binding"/>
    <property type="evidence" value="ECO:0007669"/>
    <property type="project" value="UniProtKB-KW"/>
</dbReference>
<evidence type="ECO:0000256" key="4">
    <source>
        <dbReference type="ARBA" id="ARBA00022806"/>
    </source>
</evidence>
<dbReference type="InterPro" id="IPR011545">
    <property type="entry name" value="DEAD/DEAH_box_helicase_dom"/>
</dbReference>
<feature type="short sequence motif" description="Q motif" evidence="7">
    <location>
        <begin position="81"/>
        <end position="109"/>
    </location>
</feature>
<dbReference type="PROSITE" id="PS51192">
    <property type="entry name" value="HELICASE_ATP_BIND_1"/>
    <property type="match status" value="1"/>
</dbReference>
<dbReference type="GO" id="GO:0003676">
    <property type="term" value="F:nucleic acid binding"/>
    <property type="evidence" value="ECO:0007669"/>
    <property type="project" value="InterPro"/>
</dbReference>
<dbReference type="Gene3D" id="3.40.50.300">
    <property type="entry name" value="P-loop containing nucleotide triphosphate hydrolases"/>
    <property type="match status" value="2"/>
</dbReference>
<sequence>MPFRSRSPIRRWGGSSSRRARDSSLDDLKPPRWDLSDLPRFEKVFYREHPAVTNRPQEEVDKFRDENRMTLSGRDVPRPIFGFNEVGLPSYIVSAFQRAGWATPTPIQSQGWPMVLSGRDVVGIAQTGSGKTACYLVPALVHIEAQPRLLRDDGPICLVLVPTRELAQQVIQVAEQFCSAARLRTVCLYGGAPKGPQHRDLLRGAEVCVATPGRLIDFLKTRATNLRRCTYLVLDEADRMLDMGFEPQIRKIVEQTRPDRQTVMWSATWPREVQSLARSFLKDYIQVNIGSTSLHANPNITQIVEVIEDYDKDQKLIGLIKSFNGLRCLVFVETKKKSDQIAFFLKRNGIRAAAMHGDKVQRERDATLDAFRRDHITALVATDVASRGLDIDDIEYVINYDFPNQTEDYIHRIGRTARSNKKGTAFTFFTPKNYKQAGDLVDILEEAGQQVNPELLRMAGGSCRFRGRNDRSTSRFAPRSGHSGRTGGSYTNHSAQSGHSSYRTHDSYSARNGGSSYNASLSKPENRYQDRITPQSSASQAPIPNLGEKRNYSQTSLSSTSSYHQLPKISKSSWGDSAAQAAYSQAVPQVSSAPQGVQTNGWNNPSQSWGKNSLPALLSATNQVPNNNQWLNSNAYAPAPLSSQIAAVAAKSIPDYSQIPPPTLPSSGKVAPVYHTPLPPLPPPVAAQPAKPAAYIPQPPKPSSSYVPQPPTSAGYTPYVSQAPPTYPQLPPQTWSQGSWPTSQQWVDGVVVNSIWSRACLPSDRLIQFAIAFHHSSRDLWVGSSQLLFRTCHFVLWAMEHVV</sequence>
<evidence type="ECO:0000259" key="11">
    <source>
        <dbReference type="PROSITE" id="PS51195"/>
    </source>
</evidence>
<feature type="compositionally biased region" description="Polar residues" evidence="8">
    <location>
        <begin position="509"/>
        <end position="523"/>
    </location>
</feature>
<feature type="region of interest" description="Disordered" evidence="8">
    <location>
        <begin position="462"/>
        <end position="568"/>
    </location>
</feature>
<feature type="region of interest" description="Disordered" evidence="8">
    <location>
        <begin position="682"/>
        <end position="710"/>
    </location>
</feature>
<dbReference type="FunFam" id="3.40.50.300:FF:000008">
    <property type="entry name" value="ATP-dependent RNA helicase RhlB"/>
    <property type="match status" value="1"/>
</dbReference>
<dbReference type="InterPro" id="IPR001650">
    <property type="entry name" value="Helicase_C-like"/>
</dbReference>
<keyword evidence="2" id="KW-0547">Nucleotide-binding</keyword>
<feature type="compositionally biased region" description="Polar residues" evidence="8">
    <location>
        <begin position="488"/>
        <end position="502"/>
    </location>
</feature>
<dbReference type="PROSITE" id="PS51194">
    <property type="entry name" value="HELICASE_CTER"/>
    <property type="match status" value="1"/>
</dbReference>
<evidence type="ECO:0000313" key="12">
    <source>
        <dbReference type="Proteomes" id="UP000887562"/>
    </source>
</evidence>
<evidence type="ECO:0000313" key="13">
    <source>
        <dbReference type="WBParaSite" id="maker-E.canG7_contigs_3586-snap-gene-0.24-mRNA-1"/>
    </source>
</evidence>
<dbReference type="FunFam" id="3.40.50.300:FF:000079">
    <property type="entry name" value="probable ATP-dependent RNA helicase DDX17"/>
    <property type="match status" value="1"/>
</dbReference>
<keyword evidence="12" id="KW-1185">Reference proteome</keyword>
<feature type="compositionally biased region" description="Low complexity" evidence="8">
    <location>
        <begin position="687"/>
        <end position="696"/>
    </location>
</feature>
<dbReference type="EC" id="3.6.4.13" evidence="1"/>
<accession>A0A915EW29</accession>
<name>A0A915EW29_9CEST</name>
<dbReference type="PANTHER" id="PTHR47958">
    <property type="entry name" value="ATP-DEPENDENT RNA HELICASE DBP3"/>
    <property type="match status" value="1"/>
</dbReference>
<feature type="region of interest" description="Disordered" evidence="8">
    <location>
        <begin position="591"/>
        <end position="610"/>
    </location>
</feature>
<keyword evidence="5" id="KW-0067">ATP-binding</keyword>
<dbReference type="Proteomes" id="UP000887562">
    <property type="component" value="Unplaced"/>
</dbReference>